<accession>A0A832N455</accession>
<dbReference type="AlphaFoldDB" id="A0A832N455"/>
<evidence type="ECO:0000313" key="1">
    <source>
        <dbReference type="EMBL" id="HHJ81360.1"/>
    </source>
</evidence>
<organism evidence="1">
    <name type="scientific">Candidatus Tenderia electrophaga</name>
    <dbReference type="NCBI Taxonomy" id="1748243"/>
    <lineage>
        <taxon>Bacteria</taxon>
        <taxon>Pseudomonadati</taxon>
        <taxon>Pseudomonadota</taxon>
        <taxon>Gammaproteobacteria</taxon>
        <taxon>Candidatus Tenderiales</taxon>
        <taxon>Candidatus Tenderiaceae</taxon>
        <taxon>Candidatus Tenderia</taxon>
    </lineage>
</organism>
<gene>
    <name evidence="1" type="ORF">ENJ65_06970</name>
</gene>
<dbReference type="EMBL" id="DRNF01000439">
    <property type="protein sequence ID" value="HHJ81360.1"/>
    <property type="molecule type" value="Genomic_DNA"/>
</dbReference>
<protein>
    <submittedName>
        <fullName evidence="1">Uncharacterized protein</fullName>
    </submittedName>
</protein>
<reference evidence="1" key="1">
    <citation type="journal article" date="2020" name="mSystems">
        <title>Genome- and Community-Level Interaction Insights into Carbon Utilization and Element Cycling Functions of Hydrothermarchaeota in Hydrothermal Sediment.</title>
        <authorList>
            <person name="Zhou Z."/>
            <person name="Liu Y."/>
            <person name="Xu W."/>
            <person name="Pan J."/>
            <person name="Luo Z.H."/>
            <person name="Li M."/>
        </authorList>
    </citation>
    <scope>NUCLEOTIDE SEQUENCE [LARGE SCALE GENOMIC DNA]</scope>
    <source>
        <strain evidence="1">HyVt-505</strain>
    </source>
</reference>
<dbReference type="Proteomes" id="UP000885832">
    <property type="component" value="Unassembled WGS sequence"/>
</dbReference>
<sequence>MEIERSPEALTKEALKELYEGSVRRLHDYFINGEGTKWKELYDIQKPLAVALCQGGAMHYHDGVNGIKDFDVWFF</sequence>
<proteinExistence type="predicted"/>
<name>A0A832N455_9GAMM</name>
<feature type="non-terminal residue" evidence="1">
    <location>
        <position position="75"/>
    </location>
</feature>
<comment type="caution">
    <text evidence="1">The sequence shown here is derived from an EMBL/GenBank/DDBJ whole genome shotgun (WGS) entry which is preliminary data.</text>
</comment>